<accession>A0A317XRD1</accession>
<evidence type="ECO:0000313" key="1">
    <source>
        <dbReference type="EMBL" id="PWY99908.1"/>
    </source>
</evidence>
<proteinExistence type="predicted"/>
<dbReference type="OrthoDB" id="368507at2759"/>
<dbReference type="InParanoid" id="A0A317XRD1"/>
<dbReference type="AlphaFoldDB" id="A0A317XRD1"/>
<protein>
    <submittedName>
        <fullName evidence="1">Uncharacterized protein</fullName>
    </submittedName>
</protein>
<dbReference type="Proteomes" id="UP000246740">
    <property type="component" value="Unassembled WGS sequence"/>
</dbReference>
<evidence type="ECO:0000313" key="2">
    <source>
        <dbReference type="Proteomes" id="UP000246740"/>
    </source>
</evidence>
<dbReference type="EMBL" id="KZ819194">
    <property type="protein sequence ID" value="PWY99908.1"/>
    <property type="molecule type" value="Genomic_DNA"/>
</dbReference>
<gene>
    <name evidence="1" type="ORF">BCV70DRAFT_200820</name>
</gene>
<sequence>MATSSLAPPDAAEAAVSSDNVSITNHVIRIPHVQYPTFLTQVTHLQSLGAGSSRAGSSLLVWCGPISSTVAASLIDTPSSSSAELGESLDDELDKHEQEALIAAGRASPSGPSTQRTQLGPLGALASEFSLAMSSQRSGSTATSSAPTSATATSLFASPSDVAQPMSRRIASKLNLPQLFLSLDIPHPILPSPATPQAQHDSLALLALERAIRDVCQDVLSHSTT</sequence>
<reference evidence="1 2" key="1">
    <citation type="journal article" date="2018" name="Mol. Biol. Evol.">
        <title>Broad Genomic Sampling Reveals a Smut Pathogenic Ancestry of the Fungal Clade Ustilaginomycotina.</title>
        <authorList>
            <person name="Kijpornyongpan T."/>
            <person name="Mondo S.J."/>
            <person name="Barry K."/>
            <person name="Sandor L."/>
            <person name="Lee J."/>
            <person name="Lipzen A."/>
            <person name="Pangilinan J."/>
            <person name="LaButti K."/>
            <person name="Hainaut M."/>
            <person name="Henrissat B."/>
            <person name="Grigoriev I.V."/>
            <person name="Spatafora J.W."/>
            <person name="Aime M.C."/>
        </authorList>
    </citation>
    <scope>NUCLEOTIDE SEQUENCE [LARGE SCALE GENOMIC DNA]</scope>
    <source>
        <strain evidence="1 2">MCA 3645</strain>
    </source>
</reference>
<keyword evidence="2" id="KW-1185">Reference proteome</keyword>
<name>A0A317XRD1_9BASI</name>
<organism evidence="1 2">
    <name type="scientific">Testicularia cyperi</name>
    <dbReference type="NCBI Taxonomy" id="1882483"/>
    <lineage>
        <taxon>Eukaryota</taxon>
        <taxon>Fungi</taxon>
        <taxon>Dikarya</taxon>
        <taxon>Basidiomycota</taxon>
        <taxon>Ustilaginomycotina</taxon>
        <taxon>Ustilaginomycetes</taxon>
        <taxon>Ustilaginales</taxon>
        <taxon>Anthracoideaceae</taxon>
        <taxon>Testicularia</taxon>
    </lineage>
</organism>